<organism evidence="2 3">
    <name type="scientific">Mesomycoplasma molare</name>
    <dbReference type="NCBI Taxonomy" id="171288"/>
    <lineage>
        <taxon>Bacteria</taxon>
        <taxon>Bacillati</taxon>
        <taxon>Mycoplasmatota</taxon>
        <taxon>Mycoplasmoidales</taxon>
        <taxon>Metamycoplasmataceae</taxon>
        <taxon>Mesomycoplasma</taxon>
    </lineage>
</organism>
<accession>A0ABY5TZ99</accession>
<gene>
    <name evidence="2" type="ORF">NX772_01860</name>
</gene>
<evidence type="ECO:0000313" key="3">
    <source>
        <dbReference type="Proteomes" id="UP001058364"/>
    </source>
</evidence>
<keyword evidence="1" id="KW-1133">Transmembrane helix</keyword>
<protein>
    <recommendedName>
        <fullName evidence="4">Bacteriocin</fullName>
    </recommendedName>
</protein>
<keyword evidence="1" id="KW-0472">Membrane</keyword>
<reference evidence="2" key="1">
    <citation type="submission" date="2022-08" db="EMBL/GenBank/DDBJ databases">
        <title>Complete genome sequence of Mycoplasma molare type strain H 542.</title>
        <authorList>
            <person name="Spergser J."/>
        </authorList>
    </citation>
    <scope>NUCLEOTIDE SEQUENCE</scope>
    <source>
        <strain evidence="2">H 542</strain>
    </source>
</reference>
<evidence type="ECO:0000313" key="2">
    <source>
        <dbReference type="EMBL" id="UWD34553.1"/>
    </source>
</evidence>
<proteinExistence type="predicted"/>
<dbReference type="RefSeq" id="WP_027123280.1">
    <property type="nucleotide sequence ID" value="NZ_CP103423.1"/>
</dbReference>
<evidence type="ECO:0008006" key="4">
    <source>
        <dbReference type="Google" id="ProtNLM"/>
    </source>
</evidence>
<dbReference type="EMBL" id="CP103423">
    <property type="protein sequence ID" value="UWD34553.1"/>
    <property type="molecule type" value="Genomic_DNA"/>
</dbReference>
<evidence type="ECO:0000256" key="1">
    <source>
        <dbReference type="SAM" id="Phobius"/>
    </source>
</evidence>
<feature type="transmembrane region" description="Helical" evidence="1">
    <location>
        <begin position="21"/>
        <end position="43"/>
    </location>
</feature>
<dbReference type="Proteomes" id="UP001058364">
    <property type="component" value="Chromosome"/>
</dbReference>
<name>A0ABY5TZ99_9BACT</name>
<keyword evidence="3" id="KW-1185">Reference proteome</keyword>
<keyword evidence="1" id="KW-0812">Transmembrane</keyword>
<sequence>MKRENKLLVKINNEDLEKIGGAAGFAAIAPFVPAIITSVASIIGSFKSLTSSSGEIKTKDGLVQKWENPVAKESNSKAVTPIYFIY</sequence>